<dbReference type="Pfam" id="PF24883">
    <property type="entry name" value="NPHP3_N"/>
    <property type="match status" value="1"/>
</dbReference>
<keyword evidence="1" id="KW-0677">Repeat</keyword>
<feature type="compositionally biased region" description="Basic and acidic residues" evidence="2">
    <location>
        <begin position="411"/>
        <end position="450"/>
    </location>
</feature>
<dbReference type="HOGENOM" id="CLU_007641_0_0_1"/>
<dbReference type="InterPro" id="IPR035994">
    <property type="entry name" value="Nucleoside_phosphorylase_sf"/>
</dbReference>
<dbReference type="Gene3D" id="3.40.50.1580">
    <property type="entry name" value="Nucleoside phosphorylase domain"/>
    <property type="match status" value="1"/>
</dbReference>
<evidence type="ECO:0000259" key="4">
    <source>
        <dbReference type="Pfam" id="PF24883"/>
    </source>
</evidence>
<dbReference type="InterPro" id="IPR027417">
    <property type="entry name" value="P-loop_NTPase"/>
</dbReference>
<dbReference type="AlphaFoldDB" id="X0LAK1"/>
<name>X0LAK1_FUSOX</name>
<reference evidence="5" key="1">
    <citation type="submission" date="2011-11" db="EMBL/GenBank/DDBJ databases">
        <title>The Genome Sequence of Fusarium oxysporum Cotton.</title>
        <authorList>
            <consortium name="The Broad Institute Genome Sequencing Platform"/>
            <person name="Ma L.-J."/>
            <person name="Gale L.R."/>
            <person name="Schwartz D.C."/>
            <person name="Zhou S."/>
            <person name="Corby-Kistler H."/>
            <person name="Young S.K."/>
            <person name="Zeng Q."/>
            <person name="Gargeya S."/>
            <person name="Fitzgerald M."/>
            <person name="Haas B."/>
            <person name="Abouelleil A."/>
            <person name="Alvarado L."/>
            <person name="Arachchi H.M."/>
            <person name="Berlin A."/>
            <person name="Brown A."/>
            <person name="Chapman S.B."/>
            <person name="Chen Z."/>
            <person name="Dunbar C."/>
            <person name="Freedman E."/>
            <person name="Gearin G."/>
            <person name="Goldberg J."/>
            <person name="Griggs A."/>
            <person name="Gujja S."/>
            <person name="Heiman D."/>
            <person name="Howarth C."/>
            <person name="Larson L."/>
            <person name="Lui A."/>
            <person name="MacDonald P.J.P."/>
            <person name="Montmayeur A."/>
            <person name="Murphy C."/>
            <person name="Neiman D."/>
            <person name="Pearson M."/>
            <person name="Priest M."/>
            <person name="Roberts A."/>
            <person name="Saif S."/>
            <person name="Shea T."/>
            <person name="Shenoy N."/>
            <person name="Sisk P."/>
            <person name="Stolte C."/>
            <person name="Sykes S."/>
            <person name="Wortman J."/>
            <person name="Nusbaum C."/>
            <person name="Birren B."/>
        </authorList>
    </citation>
    <scope>NUCLEOTIDE SEQUENCE [LARGE SCALE GENOMIC DNA]</scope>
    <source>
        <strain evidence="5">25433</strain>
    </source>
</reference>
<dbReference type="SUPFAM" id="SSF52540">
    <property type="entry name" value="P-loop containing nucleoside triphosphate hydrolases"/>
    <property type="match status" value="1"/>
</dbReference>
<dbReference type="InterPro" id="IPR056884">
    <property type="entry name" value="NPHP3-like_N"/>
</dbReference>
<reference evidence="5" key="2">
    <citation type="submission" date="2012-05" db="EMBL/GenBank/DDBJ databases">
        <title>The Genome Annotation of Fusarium oxysporum Cotton.</title>
        <authorList>
            <consortium name="The Broad Institute Genomics Platform"/>
            <person name="Ma L.-J."/>
            <person name="Corby-Kistler H."/>
            <person name="Broz K."/>
            <person name="Gale L.R."/>
            <person name="Jonkers W."/>
            <person name="O'Donnell K."/>
            <person name="Ploetz R."/>
            <person name="Steinberg C."/>
            <person name="Schwartz D.C."/>
            <person name="VanEtten H."/>
            <person name="Zhou S."/>
            <person name="Young S.K."/>
            <person name="Zeng Q."/>
            <person name="Gargeya S."/>
            <person name="Fitzgerald M."/>
            <person name="Abouelleil A."/>
            <person name="Alvarado L."/>
            <person name="Chapman S.B."/>
            <person name="Gainer-Dewar J."/>
            <person name="Goldberg J."/>
            <person name="Griggs A."/>
            <person name="Gujja S."/>
            <person name="Hansen M."/>
            <person name="Howarth C."/>
            <person name="Imamovic A."/>
            <person name="Ireland A."/>
            <person name="Larimer J."/>
            <person name="McCowan C."/>
            <person name="Murphy C."/>
            <person name="Pearson M."/>
            <person name="Poon T.W."/>
            <person name="Priest M."/>
            <person name="Roberts A."/>
            <person name="Saif S."/>
            <person name="Shea T."/>
            <person name="Sykes S."/>
            <person name="Wortman J."/>
            <person name="Nusbaum C."/>
            <person name="Birren B."/>
        </authorList>
    </citation>
    <scope>NUCLEOTIDE SEQUENCE</scope>
    <source>
        <strain evidence="5">25433</strain>
    </source>
</reference>
<proteinExistence type="predicted"/>
<dbReference type="GO" id="GO:0009116">
    <property type="term" value="P:nucleoside metabolic process"/>
    <property type="evidence" value="ECO:0007669"/>
    <property type="project" value="InterPro"/>
</dbReference>
<feature type="compositionally biased region" description="Low complexity" evidence="2">
    <location>
        <begin position="465"/>
        <end position="474"/>
    </location>
</feature>
<evidence type="ECO:0000259" key="3">
    <source>
        <dbReference type="Pfam" id="PF01048"/>
    </source>
</evidence>
<dbReference type="InterPro" id="IPR000845">
    <property type="entry name" value="Nucleoside_phosphorylase_d"/>
</dbReference>
<feature type="domain" description="Nephrocystin 3-like N-terminal" evidence="4">
    <location>
        <begin position="493"/>
        <end position="655"/>
    </location>
</feature>
<evidence type="ECO:0000313" key="5">
    <source>
        <dbReference type="EMBL" id="EXM18026.1"/>
    </source>
</evidence>
<protein>
    <submittedName>
        <fullName evidence="5">Uncharacterized protein</fullName>
    </submittedName>
</protein>
<feature type="domain" description="Nucleoside phosphorylase" evidence="3">
    <location>
        <begin position="16"/>
        <end position="161"/>
    </location>
</feature>
<organism evidence="5">
    <name type="scientific">Fusarium oxysporum f. sp. vasinfectum 25433</name>
    <dbReference type="NCBI Taxonomy" id="1089449"/>
    <lineage>
        <taxon>Eukaryota</taxon>
        <taxon>Fungi</taxon>
        <taxon>Dikarya</taxon>
        <taxon>Ascomycota</taxon>
        <taxon>Pezizomycotina</taxon>
        <taxon>Sordariomycetes</taxon>
        <taxon>Hypocreomycetidae</taxon>
        <taxon>Hypocreales</taxon>
        <taxon>Nectriaceae</taxon>
        <taxon>Fusarium</taxon>
        <taxon>Fusarium oxysporum species complex</taxon>
    </lineage>
</organism>
<dbReference type="InterPro" id="IPR053137">
    <property type="entry name" value="NLR-like"/>
</dbReference>
<evidence type="ECO:0000256" key="2">
    <source>
        <dbReference type="SAM" id="MobiDB-lite"/>
    </source>
</evidence>
<dbReference type="Gene3D" id="3.40.50.300">
    <property type="entry name" value="P-loop containing nucleotide triphosphate hydrolases"/>
    <property type="match status" value="1"/>
</dbReference>
<accession>X0LAK1</accession>
<dbReference type="EMBL" id="JH657978">
    <property type="protein sequence ID" value="EXM18026.1"/>
    <property type="molecule type" value="Genomic_DNA"/>
</dbReference>
<evidence type="ECO:0000256" key="1">
    <source>
        <dbReference type="ARBA" id="ARBA00022737"/>
    </source>
</evidence>
<feature type="region of interest" description="Disordered" evidence="2">
    <location>
        <begin position="409"/>
        <end position="485"/>
    </location>
</feature>
<dbReference type="Pfam" id="PF01048">
    <property type="entry name" value="PNP_UDP_1"/>
    <property type="match status" value="1"/>
</dbReference>
<dbReference type="PANTHER" id="PTHR46082:SF6">
    <property type="entry name" value="AAA+ ATPASE DOMAIN-CONTAINING PROTEIN-RELATED"/>
    <property type="match status" value="1"/>
</dbReference>
<gene>
    <name evidence="5" type="ORF">FOTG_13878</name>
</gene>
<dbReference type="SUPFAM" id="SSF53167">
    <property type="entry name" value="Purine and uridine phosphorylases"/>
    <property type="match status" value="1"/>
</dbReference>
<dbReference type="OrthoDB" id="20872at2759"/>
<dbReference type="PANTHER" id="PTHR46082">
    <property type="entry name" value="ATP/GTP-BINDING PROTEIN-RELATED"/>
    <property type="match status" value="1"/>
</dbReference>
<sequence length="878" mass="98845">MPRKLPLRPKSRDEFEIAIICALNLEADAVLTLFDHHWDEDQEGQSYGKARGDPNAYSTGVIGQHNVVLAHLPGMGKVAAGNIAAFCRMSYPNISLALVVGICGGAPFYGKTKEEILLGDVIVSTGVVQYDLGSRYPDKFKEKDTLDDSPGRPGLELRSLLSKLKTKREHGKLQVATQNYLQQALNKPTKPAGRPEGLHDNLFPVEYRHKHQESSKCSICAAWNGKSDPVCDVALGSTCKEIKCDIQQRLLRRRLGEVKEENEKETPFPMIHFGRFASGDMVIKSGEFRDQLTASKGAIGFEMESVGVWETFPSVVIKGVSDYADSHKNDDWHDYAAASAAACTKAFLTYWDSTKQEMESETEKQKLREAVIKSLHFPEINERKNDLTPPAPTTFQWVLRARSQDSVRQCVSDHKGLEEKSNQDNREAHNQDQAGRPKEGSHGKSYRTPEEDSSDVLKPADDRSQSSYDSLLDSGDNDDDESAGFSRSDIKWDSFTDWLVSDKPIYWISGNPGSGKSTLMKYLLESRKTLKSLTKWRKGTVILSHFFWKPGTRMQRSFKGLLCSLLCDLLSKKPDFVEIAHDMFMKAQRLSTFDWSQKELSKILLDYCKRSLQPICLFVDGLDEALPGQDVLDTLQFLKCLTSSSASVKTCVSSRPERLFRLHFDTCPSLKMHELTLLDIAKYSEYAMVESTLLEPRGQKVPDLASHIARVSDGIFLWAVLVTQSLIRGINNGDSREQTWKRLRSMPQDLMDLYHDILSRSAPDRPIYQKDVSLILNLLFLAAPSDDEPPSWPMTPFMLTMATNSDLLERYVERGNTILEHKLESQVNSMKDILEAAFAGLVVVKYDRHSHQKSDVIEKIAFPHRSAKDFLLDTLTAG</sequence>
<dbReference type="Proteomes" id="UP000030701">
    <property type="component" value="Unassembled WGS sequence"/>
</dbReference>
<dbReference type="GO" id="GO:0003824">
    <property type="term" value="F:catalytic activity"/>
    <property type="evidence" value="ECO:0007669"/>
    <property type="project" value="InterPro"/>
</dbReference>